<dbReference type="STRING" id="537007.BLAHAN_06515"/>
<accession>C9LAR2</accession>
<dbReference type="InterPro" id="IPR050833">
    <property type="entry name" value="Poly_Biosynth_Transport"/>
</dbReference>
<feature type="transmembrane region" description="Helical" evidence="6">
    <location>
        <begin position="441"/>
        <end position="464"/>
    </location>
</feature>
<feature type="transmembrane region" description="Helical" evidence="6">
    <location>
        <begin position="144"/>
        <end position="162"/>
    </location>
</feature>
<gene>
    <name evidence="7" type="ORF">BLAHAN_06515</name>
</gene>
<feature type="transmembrane region" description="Helical" evidence="6">
    <location>
        <begin position="411"/>
        <end position="429"/>
    </location>
</feature>
<evidence type="ECO:0000313" key="8">
    <source>
        <dbReference type="Proteomes" id="UP000003755"/>
    </source>
</evidence>
<keyword evidence="4 6" id="KW-1133">Transmembrane helix</keyword>
<evidence type="ECO:0000256" key="2">
    <source>
        <dbReference type="ARBA" id="ARBA00022475"/>
    </source>
</evidence>
<feature type="transmembrane region" description="Helical" evidence="6">
    <location>
        <begin position="12"/>
        <end position="32"/>
    </location>
</feature>
<evidence type="ECO:0000256" key="3">
    <source>
        <dbReference type="ARBA" id="ARBA00022692"/>
    </source>
</evidence>
<evidence type="ECO:0000256" key="6">
    <source>
        <dbReference type="SAM" id="Phobius"/>
    </source>
</evidence>
<dbReference type="PANTHER" id="PTHR30250">
    <property type="entry name" value="PST FAMILY PREDICTED COLANIC ACID TRANSPORTER"/>
    <property type="match status" value="1"/>
</dbReference>
<feature type="transmembrane region" description="Helical" evidence="6">
    <location>
        <begin position="168"/>
        <end position="187"/>
    </location>
</feature>
<dbReference type="InterPro" id="IPR002797">
    <property type="entry name" value="Polysacc_synth"/>
</dbReference>
<feature type="transmembrane region" description="Helical" evidence="6">
    <location>
        <begin position="381"/>
        <end position="402"/>
    </location>
</feature>
<feature type="transmembrane region" description="Helical" evidence="6">
    <location>
        <begin position="208"/>
        <end position="227"/>
    </location>
</feature>
<feature type="transmembrane region" description="Helical" evidence="6">
    <location>
        <begin position="86"/>
        <end position="107"/>
    </location>
</feature>
<proteinExistence type="predicted"/>
<dbReference type="HOGENOM" id="CLU_022017_0_0_9"/>
<dbReference type="GO" id="GO:0005886">
    <property type="term" value="C:plasma membrane"/>
    <property type="evidence" value="ECO:0007669"/>
    <property type="project" value="UniProtKB-SubCell"/>
</dbReference>
<feature type="transmembrane region" description="Helical" evidence="6">
    <location>
        <begin position="113"/>
        <end position="135"/>
    </location>
</feature>
<evidence type="ECO:0000313" key="7">
    <source>
        <dbReference type="EMBL" id="EEX20786.1"/>
    </source>
</evidence>
<feature type="transmembrane region" description="Helical" evidence="6">
    <location>
        <begin position="325"/>
        <end position="344"/>
    </location>
</feature>
<dbReference type="RefSeq" id="WP_003023098.1">
    <property type="nucleotide sequence ID" value="NZ_CP022413.2"/>
</dbReference>
<dbReference type="EMBL" id="ABYU02000036">
    <property type="protein sequence ID" value="EEX20786.1"/>
    <property type="molecule type" value="Genomic_DNA"/>
</dbReference>
<keyword evidence="5 6" id="KW-0472">Membrane</keyword>
<evidence type="ECO:0000256" key="4">
    <source>
        <dbReference type="ARBA" id="ARBA00022989"/>
    </source>
</evidence>
<dbReference type="PANTHER" id="PTHR30250:SF11">
    <property type="entry name" value="O-ANTIGEN TRANSPORTER-RELATED"/>
    <property type="match status" value="1"/>
</dbReference>
<organism evidence="7 8">
    <name type="scientific">Blautia hansenii DSM 20583</name>
    <dbReference type="NCBI Taxonomy" id="537007"/>
    <lineage>
        <taxon>Bacteria</taxon>
        <taxon>Bacillati</taxon>
        <taxon>Bacillota</taxon>
        <taxon>Clostridia</taxon>
        <taxon>Lachnospirales</taxon>
        <taxon>Lachnospiraceae</taxon>
        <taxon>Blautia</taxon>
    </lineage>
</organism>
<dbReference type="KEGG" id="bhan:CGC63_00470"/>
<reference evidence="7" key="1">
    <citation type="submission" date="2009-09" db="EMBL/GenBank/DDBJ databases">
        <authorList>
            <person name="Weinstock G."/>
            <person name="Sodergren E."/>
            <person name="Clifton S."/>
            <person name="Fulton L."/>
            <person name="Fulton B."/>
            <person name="Courtney L."/>
            <person name="Fronick C."/>
            <person name="Harrison M."/>
            <person name="Strong C."/>
            <person name="Farmer C."/>
            <person name="Delahaunty K."/>
            <person name="Markovic C."/>
            <person name="Hall O."/>
            <person name="Minx P."/>
            <person name="Tomlinson C."/>
            <person name="Mitreva M."/>
            <person name="Nelson J."/>
            <person name="Hou S."/>
            <person name="Wollam A."/>
            <person name="Pepin K.H."/>
            <person name="Johnson M."/>
            <person name="Bhonagiri V."/>
            <person name="Nash W.E."/>
            <person name="Warren W."/>
            <person name="Chinwalla A."/>
            <person name="Mardis E.R."/>
            <person name="Wilson R.K."/>
        </authorList>
    </citation>
    <scope>NUCLEOTIDE SEQUENCE [LARGE SCALE GENOMIC DNA]</scope>
    <source>
        <strain evidence="7">DSM 20583</strain>
    </source>
</reference>
<keyword evidence="8" id="KW-1185">Reference proteome</keyword>
<name>C9LAR2_BLAHA</name>
<keyword evidence="3 6" id="KW-0812">Transmembrane</keyword>
<dbReference type="CDD" id="cd13128">
    <property type="entry name" value="MATE_Wzx_like"/>
    <property type="match status" value="1"/>
</dbReference>
<protein>
    <submittedName>
        <fullName evidence="7">Polysaccharide biosynthesis protein</fullName>
    </submittedName>
</protein>
<comment type="caution">
    <text evidence="7">The sequence shown here is derived from an EMBL/GenBank/DDBJ whole genome shotgun (WGS) entry which is preliminary data.</text>
</comment>
<feature type="transmembrane region" description="Helical" evidence="6">
    <location>
        <begin position="44"/>
        <end position="65"/>
    </location>
</feature>
<dbReference type="Proteomes" id="UP000003755">
    <property type="component" value="Unassembled WGS sequence"/>
</dbReference>
<comment type="subcellular location">
    <subcellularLocation>
        <location evidence="1">Cell membrane</location>
        <topology evidence="1">Multi-pass membrane protein</topology>
    </subcellularLocation>
</comment>
<feature type="transmembrane region" description="Helical" evidence="6">
    <location>
        <begin position="356"/>
        <end position="375"/>
    </location>
</feature>
<feature type="transmembrane region" description="Helical" evidence="6">
    <location>
        <begin position="288"/>
        <end position="313"/>
    </location>
</feature>
<evidence type="ECO:0000256" key="5">
    <source>
        <dbReference type="ARBA" id="ARBA00023136"/>
    </source>
</evidence>
<dbReference type="AlphaFoldDB" id="C9LAR2"/>
<dbReference type="eggNOG" id="COG2244">
    <property type="taxonomic scope" value="Bacteria"/>
</dbReference>
<feature type="transmembrane region" description="Helical" evidence="6">
    <location>
        <begin position="250"/>
        <end position="267"/>
    </location>
</feature>
<evidence type="ECO:0000256" key="1">
    <source>
        <dbReference type="ARBA" id="ARBA00004651"/>
    </source>
</evidence>
<sequence>MKKTNIVVNFLYNIGYQILAIVIPLITSPYLARTLGAEKIGINSWTYSIVFYFMIFAMLGISNYGNRTIAMARVNKKDINKTFSSIYTFQLFMSVVMLVLYSIYVIFWAKKYMVISAIQAFFILANAVDITWYFYGMEEFKTTVLRNCFVKIFGLICIFIFVKTPDDLWKFTFINAGSMFLGQLIIWPQLIKQIKFVKVKLSDVLPHIRPILILFLPVLAISVFANMDKYMIGVFSNVVESGFYENTDKIIGIPKAVITALGTVMLPRTANLIAEGKEKESKQYIENTMFFTVCLGSAFVFGMMSVADIFSVVFWGEEFRECGELIACMAPAVLFSVFGNVIRTQYLIPRSKDKEYTISLIIGAIVNLCVNLVLIPELGAMGAVMGTLIAEFTMTFLQSWFVKNALPIKNYIFNNMIFLIMGLIMYWLLNSIKKCVSINTISLIILIIIGVFIYFFMLTIYFFISKREMCVKIKKEILIKIMSRKRG</sequence>
<keyword evidence="2" id="KW-1003">Cell membrane</keyword>
<dbReference type="Pfam" id="PF01943">
    <property type="entry name" value="Polysacc_synt"/>
    <property type="match status" value="1"/>
</dbReference>